<evidence type="ECO:0000256" key="3">
    <source>
        <dbReference type="ARBA" id="ARBA00023163"/>
    </source>
</evidence>
<dbReference type="PATRIC" id="fig|363754.4.peg.247"/>
<dbReference type="Pfam" id="PF00392">
    <property type="entry name" value="GntR"/>
    <property type="match status" value="1"/>
</dbReference>
<sequence>MDNETSLRNERKRGSGVKVVYDILRDEILHLELPPGSPIDEVQLSERFGMSRTPIREALVRLAGEGLIDTLPNRSTMVSQIDFLNMHSYFDALVLMYRVTTQLAAKYHRPEDLEIVRARQAEFAAAVEAQDALAMISTNAELHLAIAEAGRNPYFTGLFSRLLDEGRRILRLYYQSYDDRLPRRFVEEHDEMIAAIAARDTELAERLARLHAEQIVAQVQKLLVRGDRLDVKL</sequence>
<dbReference type="Gene3D" id="1.10.10.10">
    <property type="entry name" value="Winged helix-like DNA-binding domain superfamily/Winged helix DNA-binding domain"/>
    <property type="match status" value="1"/>
</dbReference>
<dbReference type="InterPro" id="IPR000524">
    <property type="entry name" value="Tscrpt_reg_HTH_GntR"/>
</dbReference>
<dbReference type="InterPro" id="IPR036388">
    <property type="entry name" value="WH-like_DNA-bd_sf"/>
</dbReference>
<dbReference type="CDD" id="cd07377">
    <property type="entry name" value="WHTH_GntR"/>
    <property type="match status" value="1"/>
</dbReference>
<dbReference type="OrthoDB" id="8638122at2"/>
<dbReference type="RefSeq" id="WP_004107668.1">
    <property type="nucleotide sequence ID" value="NZ_AQHN01000004.1"/>
</dbReference>
<proteinExistence type="predicted"/>
<organism evidence="5 6">
    <name type="scientific">Rhizobium freirei PRF 81</name>
    <dbReference type="NCBI Taxonomy" id="363754"/>
    <lineage>
        <taxon>Bacteria</taxon>
        <taxon>Pseudomonadati</taxon>
        <taxon>Pseudomonadota</taxon>
        <taxon>Alphaproteobacteria</taxon>
        <taxon>Hyphomicrobiales</taxon>
        <taxon>Rhizobiaceae</taxon>
        <taxon>Rhizobium/Agrobacterium group</taxon>
        <taxon>Rhizobium</taxon>
    </lineage>
</organism>
<dbReference type="SUPFAM" id="SSF48008">
    <property type="entry name" value="GntR ligand-binding domain-like"/>
    <property type="match status" value="1"/>
</dbReference>
<dbReference type="PRINTS" id="PR00035">
    <property type="entry name" value="HTHGNTR"/>
</dbReference>
<dbReference type="Gene3D" id="1.20.120.530">
    <property type="entry name" value="GntR ligand-binding domain-like"/>
    <property type="match status" value="1"/>
</dbReference>
<keyword evidence="3" id="KW-0804">Transcription</keyword>
<dbReference type="PROSITE" id="PS50949">
    <property type="entry name" value="HTH_GNTR"/>
    <property type="match status" value="1"/>
</dbReference>
<name>N6V941_9HYPH</name>
<feature type="domain" description="HTH gntR-type" evidence="4">
    <location>
        <begin position="14"/>
        <end position="81"/>
    </location>
</feature>
<evidence type="ECO:0000256" key="1">
    <source>
        <dbReference type="ARBA" id="ARBA00023015"/>
    </source>
</evidence>
<dbReference type="Pfam" id="PF07729">
    <property type="entry name" value="FCD"/>
    <property type="match status" value="1"/>
</dbReference>
<dbReference type="InterPro" id="IPR011711">
    <property type="entry name" value="GntR_C"/>
</dbReference>
<protein>
    <submittedName>
        <fullName evidence="5">Transcriptional regulator, GntR family</fullName>
    </submittedName>
</protein>
<dbReference type="STRING" id="363754.RHSP_69484"/>
<keyword evidence="6" id="KW-1185">Reference proteome</keyword>
<dbReference type="SUPFAM" id="SSF46785">
    <property type="entry name" value="Winged helix' DNA-binding domain"/>
    <property type="match status" value="1"/>
</dbReference>
<dbReference type="AlphaFoldDB" id="N6V941"/>
<evidence type="ECO:0000313" key="6">
    <source>
        <dbReference type="Proteomes" id="UP000012429"/>
    </source>
</evidence>
<reference evidence="5 6" key="1">
    <citation type="journal article" date="2012" name="BMC Genomics">
        <title>Genomic basis of broad host range and environmental adaptability of Rhizobium tropici CIAT 899 and Rhizobium sp. PRF 81 which are used in inoculants for common bean (Phaseolus vulgaris L.).</title>
        <authorList>
            <person name="Ormeno-Orrillo E."/>
            <person name="Menna P."/>
            <person name="Almeida L.G."/>
            <person name="Ollero F.J."/>
            <person name="Nicolas M.F."/>
            <person name="Pains Rodrigues E."/>
            <person name="Shigueyoshi Nakatani A."/>
            <person name="Silva Batista J.S."/>
            <person name="Oliveira Chueire L.M."/>
            <person name="Souza R.C."/>
            <person name="Ribeiro Vasconcelos A.T."/>
            <person name="Megias M."/>
            <person name="Hungria M."/>
            <person name="Martinez-Romero E."/>
        </authorList>
    </citation>
    <scope>NUCLEOTIDE SEQUENCE [LARGE SCALE GENOMIC DNA]</scope>
    <source>
        <strain evidence="5 6">PRF 81</strain>
    </source>
</reference>
<dbReference type="PANTHER" id="PTHR43537">
    <property type="entry name" value="TRANSCRIPTIONAL REGULATOR, GNTR FAMILY"/>
    <property type="match status" value="1"/>
</dbReference>
<keyword evidence="2" id="KW-0238">DNA-binding</keyword>
<evidence type="ECO:0000313" key="5">
    <source>
        <dbReference type="EMBL" id="ENN89711.1"/>
    </source>
</evidence>
<dbReference type="InterPro" id="IPR036390">
    <property type="entry name" value="WH_DNA-bd_sf"/>
</dbReference>
<evidence type="ECO:0000256" key="2">
    <source>
        <dbReference type="ARBA" id="ARBA00023125"/>
    </source>
</evidence>
<dbReference type="PANTHER" id="PTHR43537:SF53">
    <property type="entry name" value="HTH-TYPE TRANSCRIPTIONAL REPRESSOR NANR"/>
    <property type="match status" value="1"/>
</dbReference>
<dbReference type="EMBL" id="AQHN01000004">
    <property type="protein sequence ID" value="ENN89711.1"/>
    <property type="molecule type" value="Genomic_DNA"/>
</dbReference>
<gene>
    <name evidence="5" type="ORF">RHSP_69484</name>
</gene>
<accession>N6V941</accession>
<dbReference type="GO" id="GO:0003700">
    <property type="term" value="F:DNA-binding transcription factor activity"/>
    <property type="evidence" value="ECO:0007669"/>
    <property type="project" value="InterPro"/>
</dbReference>
<comment type="caution">
    <text evidence="5">The sequence shown here is derived from an EMBL/GenBank/DDBJ whole genome shotgun (WGS) entry which is preliminary data.</text>
</comment>
<dbReference type="Proteomes" id="UP000012429">
    <property type="component" value="Unassembled WGS sequence"/>
</dbReference>
<dbReference type="SMART" id="SM00895">
    <property type="entry name" value="FCD"/>
    <property type="match status" value="1"/>
</dbReference>
<dbReference type="GO" id="GO:0003677">
    <property type="term" value="F:DNA binding"/>
    <property type="evidence" value="ECO:0007669"/>
    <property type="project" value="UniProtKB-KW"/>
</dbReference>
<dbReference type="InterPro" id="IPR008920">
    <property type="entry name" value="TF_FadR/GntR_C"/>
</dbReference>
<evidence type="ECO:0000259" key="4">
    <source>
        <dbReference type="PROSITE" id="PS50949"/>
    </source>
</evidence>
<keyword evidence="1" id="KW-0805">Transcription regulation</keyword>
<dbReference type="SMART" id="SM00345">
    <property type="entry name" value="HTH_GNTR"/>
    <property type="match status" value="1"/>
</dbReference>